<keyword evidence="2 4" id="KW-0238">DNA-binding</keyword>
<dbReference type="SUPFAM" id="SSF46689">
    <property type="entry name" value="Homeodomain-like"/>
    <property type="match status" value="1"/>
</dbReference>
<dbReference type="Pfam" id="PF00440">
    <property type="entry name" value="TetR_N"/>
    <property type="match status" value="1"/>
</dbReference>
<feature type="DNA-binding region" description="H-T-H motif" evidence="4">
    <location>
        <begin position="36"/>
        <end position="55"/>
    </location>
</feature>
<protein>
    <submittedName>
        <fullName evidence="6">AcrR family transcriptional regulator</fullName>
    </submittedName>
</protein>
<proteinExistence type="predicted"/>
<dbReference type="SUPFAM" id="SSF48498">
    <property type="entry name" value="Tetracyclin repressor-like, C-terminal domain"/>
    <property type="match status" value="1"/>
</dbReference>
<reference evidence="6 7" key="1">
    <citation type="submission" date="2020-08" db="EMBL/GenBank/DDBJ databases">
        <title>Genomic Encyclopedia of Type Strains, Phase III (KMG-III): the genomes of soil and plant-associated and newly described type strains.</title>
        <authorList>
            <person name="Whitman W."/>
        </authorList>
    </citation>
    <scope>NUCLEOTIDE SEQUENCE [LARGE SCALE GENOMIC DNA]</scope>
    <source>
        <strain evidence="6 7">CECT 8234</strain>
    </source>
</reference>
<dbReference type="RefSeq" id="WP_183558608.1">
    <property type="nucleotide sequence ID" value="NZ_CBCSLB010000004.1"/>
</dbReference>
<evidence type="ECO:0000256" key="3">
    <source>
        <dbReference type="ARBA" id="ARBA00023163"/>
    </source>
</evidence>
<dbReference type="InterPro" id="IPR009057">
    <property type="entry name" value="Homeodomain-like_sf"/>
</dbReference>
<dbReference type="InterPro" id="IPR001647">
    <property type="entry name" value="HTH_TetR"/>
</dbReference>
<dbReference type="EMBL" id="JACHXW010000002">
    <property type="protein sequence ID" value="MBB3150538.1"/>
    <property type="molecule type" value="Genomic_DNA"/>
</dbReference>
<evidence type="ECO:0000313" key="7">
    <source>
        <dbReference type="Proteomes" id="UP000518605"/>
    </source>
</evidence>
<dbReference type="PRINTS" id="PR00455">
    <property type="entry name" value="HTHTETR"/>
</dbReference>
<dbReference type="GO" id="GO:0003700">
    <property type="term" value="F:DNA-binding transcription factor activity"/>
    <property type="evidence" value="ECO:0007669"/>
    <property type="project" value="TreeGrafter"/>
</dbReference>
<keyword evidence="7" id="KW-1185">Reference proteome</keyword>
<name>A0A7W5C3X1_9BACL</name>
<dbReference type="PANTHER" id="PTHR30055:SF234">
    <property type="entry name" value="HTH-TYPE TRANSCRIPTIONAL REGULATOR BETI"/>
    <property type="match status" value="1"/>
</dbReference>
<dbReference type="PROSITE" id="PS50977">
    <property type="entry name" value="HTH_TETR_2"/>
    <property type="match status" value="1"/>
</dbReference>
<evidence type="ECO:0000256" key="2">
    <source>
        <dbReference type="ARBA" id="ARBA00023125"/>
    </source>
</evidence>
<feature type="domain" description="HTH tetR-type" evidence="5">
    <location>
        <begin position="13"/>
        <end position="73"/>
    </location>
</feature>
<dbReference type="InterPro" id="IPR036271">
    <property type="entry name" value="Tet_transcr_reg_TetR-rel_C_sf"/>
</dbReference>
<comment type="caution">
    <text evidence="6">The sequence shown here is derived from an EMBL/GenBank/DDBJ whole genome shotgun (WGS) entry which is preliminary data.</text>
</comment>
<sequence>MPRSKEQFEEMRNATRKKIHSAAMQLFAHQGFGLTNVQDIADTAGVSIGLLYRHYKTKDQLFNELVAYAVEGLKRNITFFESDQSPRMLLAQFVDEVYTDMINGEELAHLLILINQSLLAGAATASEHYEEILQVNAKLLDSTAELIRKGQQLGEFYSGDAQEMASLFYASIQGLAQMKVLLKSNFTMPSPSLLTAFLLKERK</sequence>
<dbReference type="InterPro" id="IPR050109">
    <property type="entry name" value="HTH-type_TetR-like_transc_reg"/>
</dbReference>
<keyword evidence="3" id="KW-0804">Transcription</keyword>
<dbReference type="Proteomes" id="UP000518605">
    <property type="component" value="Unassembled WGS sequence"/>
</dbReference>
<evidence type="ECO:0000256" key="4">
    <source>
        <dbReference type="PROSITE-ProRule" id="PRU00335"/>
    </source>
</evidence>
<organism evidence="6 7">
    <name type="scientific">Paenibacillus endophyticus</name>
    <dbReference type="NCBI Taxonomy" id="1294268"/>
    <lineage>
        <taxon>Bacteria</taxon>
        <taxon>Bacillati</taxon>
        <taxon>Bacillota</taxon>
        <taxon>Bacilli</taxon>
        <taxon>Bacillales</taxon>
        <taxon>Paenibacillaceae</taxon>
        <taxon>Paenibacillus</taxon>
    </lineage>
</organism>
<dbReference type="AlphaFoldDB" id="A0A7W5C3X1"/>
<dbReference type="Gene3D" id="1.10.357.10">
    <property type="entry name" value="Tetracycline Repressor, domain 2"/>
    <property type="match status" value="1"/>
</dbReference>
<evidence type="ECO:0000313" key="6">
    <source>
        <dbReference type="EMBL" id="MBB3150538.1"/>
    </source>
</evidence>
<dbReference type="PANTHER" id="PTHR30055">
    <property type="entry name" value="HTH-TYPE TRANSCRIPTIONAL REGULATOR RUTR"/>
    <property type="match status" value="1"/>
</dbReference>
<accession>A0A7W5C3X1</accession>
<gene>
    <name evidence="6" type="ORF">FHS16_000572</name>
</gene>
<dbReference type="GO" id="GO:0000976">
    <property type="term" value="F:transcription cis-regulatory region binding"/>
    <property type="evidence" value="ECO:0007669"/>
    <property type="project" value="TreeGrafter"/>
</dbReference>
<keyword evidence="1" id="KW-0805">Transcription regulation</keyword>
<evidence type="ECO:0000259" key="5">
    <source>
        <dbReference type="PROSITE" id="PS50977"/>
    </source>
</evidence>
<evidence type="ECO:0000256" key="1">
    <source>
        <dbReference type="ARBA" id="ARBA00023015"/>
    </source>
</evidence>